<dbReference type="Proteomes" id="UP000619033">
    <property type="component" value="Unassembled WGS sequence"/>
</dbReference>
<dbReference type="EMBL" id="JAESVP010000004">
    <property type="protein sequence ID" value="MBL4928402.1"/>
    <property type="molecule type" value="Genomic_DNA"/>
</dbReference>
<dbReference type="SMART" id="SM01259">
    <property type="entry name" value="LAB_N"/>
    <property type="match status" value="1"/>
</dbReference>
<dbReference type="AlphaFoldDB" id="A0A8J7MRQ9"/>
<evidence type="ECO:0000313" key="3">
    <source>
        <dbReference type="EMBL" id="MBL4928402.1"/>
    </source>
</evidence>
<sequence>MMHDLLQRLGAANPLDAMWLAVGLVGQLMFTARFIVQWIASERAGKSVMPVAFWYLSIFGGLIVLAYGIHKLDLVIILGQLPGVIVYTRNLWLIRKGRARELV</sequence>
<dbReference type="InterPro" id="IPR011499">
    <property type="entry name" value="Lipid_A_biosynth_N"/>
</dbReference>
<reference evidence="3" key="1">
    <citation type="submission" date="2021-01" db="EMBL/GenBank/DDBJ databases">
        <title>Genome seq and assembly of Tabrizicola sp. KVB23.</title>
        <authorList>
            <person name="Chhetri G."/>
        </authorList>
    </citation>
    <scope>NUCLEOTIDE SEQUENCE</scope>
    <source>
        <strain evidence="3">KVB23</strain>
    </source>
</reference>
<keyword evidence="1" id="KW-1133">Transmembrane helix</keyword>
<dbReference type="PIRSF" id="PIRSF028440">
    <property type="entry name" value="UCP_LAB_N"/>
    <property type="match status" value="1"/>
</dbReference>
<dbReference type="InterPro" id="IPR014546">
    <property type="entry name" value="UCP028440_lipidA_biosyn"/>
</dbReference>
<feature type="transmembrane region" description="Helical" evidence="1">
    <location>
        <begin position="75"/>
        <end position="94"/>
    </location>
</feature>
<dbReference type="GO" id="GO:0016020">
    <property type="term" value="C:membrane"/>
    <property type="evidence" value="ECO:0007669"/>
    <property type="project" value="GOC"/>
</dbReference>
<keyword evidence="1" id="KW-0812">Transmembrane</keyword>
<comment type="caution">
    <text evidence="3">The sequence shown here is derived from an EMBL/GenBank/DDBJ whole genome shotgun (WGS) entry which is preliminary data.</text>
</comment>
<dbReference type="Pfam" id="PF07578">
    <property type="entry name" value="LAB_N"/>
    <property type="match status" value="1"/>
</dbReference>
<organism evidence="3 4">
    <name type="scientific">Fuscibacter oryzae</name>
    <dbReference type="NCBI Taxonomy" id="2803939"/>
    <lineage>
        <taxon>Bacteria</taxon>
        <taxon>Pseudomonadati</taxon>
        <taxon>Pseudomonadota</taxon>
        <taxon>Alphaproteobacteria</taxon>
        <taxon>Rhodobacterales</taxon>
        <taxon>Paracoccaceae</taxon>
        <taxon>Fuscibacter</taxon>
    </lineage>
</organism>
<dbReference type="Gene3D" id="1.20.1280.290">
    <property type="match status" value="1"/>
</dbReference>
<evidence type="ECO:0000259" key="2">
    <source>
        <dbReference type="SMART" id="SM01259"/>
    </source>
</evidence>
<feature type="transmembrane region" description="Helical" evidence="1">
    <location>
        <begin position="17"/>
        <end position="36"/>
    </location>
</feature>
<keyword evidence="4" id="KW-1185">Reference proteome</keyword>
<feature type="transmembrane region" description="Helical" evidence="1">
    <location>
        <begin position="48"/>
        <end position="69"/>
    </location>
</feature>
<protein>
    <submittedName>
        <fullName evidence="3">Lipid-A-disaccharide synthase N-terminal domain-containing protein</fullName>
    </submittedName>
</protein>
<evidence type="ECO:0000256" key="1">
    <source>
        <dbReference type="SAM" id="Phobius"/>
    </source>
</evidence>
<gene>
    <name evidence="3" type="ORF">JI744_09830</name>
</gene>
<keyword evidence="1" id="KW-0472">Membrane</keyword>
<dbReference type="GO" id="GO:0008915">
    <property type="term" value="F:lipid-A-disaccharide synthase activity"/>
    <property type="evidence" value="ECO:0007669"/>
    <property type="project" value="InterPro"/>
</dbReference>
<name>A0A8J7MRQ9_9RHOB</name>
<proteinExistence type="predicted"/>
<dbReference type="GO" id="GO:0009245">
    <property type="term" value="P:lipid A biosynthetic process"/>
    <property type="evidence" value="ECO:0007669"/>
    <property type="project" value="InterPro"/>
</dbReference>
<feature type="domain" description="Lipid A biosynthesis N-terminal" evidence="2">
    <location>
        <begin position="22"/>
        <end position="93"/>
    </location>
</feature>
<dbReference type="RefSeq" id="WP_202660131.1">
    <property type="nucleotide sequence ID" value="NZ_JAESVP010000004.1"/>
</dbReference>
<accession>A0A8J7MRQ9</accession>
<evidence type="ECO:0000313" key="4">
    <source>
        <dbReference type="Proteomes" id="UP000619033"/>
    </source>
</evidence>